<accession>A0A1G6NVK4</accession>
<dbReference type="PROSITE" id="PS50893">
    <property type="entry name" value="ABC_TRANSPORTER_2"/>
    <property type="match status" value="1"/>
</dbReference>
<dbReference type="PANTHER" id="PTHR43394">
    <property type="entry name" value="ATP-DEPENDENT PERMEASE MDL1, MITOCHONDRIAL"/>
    <property type="match status" value="1"/>
</dbReference>
<keyword evidence="3" id="KW-0547">Nucleotide-binding</keyword>
<evidence type="ECO:0000256" key="4">
    <source>
        <dbReference type="ARBA" id="ARBA00022840"/>
    </source>
</evidence>
<dbReference type="InterPro" id="IPR011527">
    <property type="entry name" value="ABC1_TM_dom"/>
</dbReference>
<feature type="transmembrane region" description="Helical" evidence="7">
    <location>
        <begin position="26"/>
        <end position="46"/>
    </location>
</feature>
<evidence type="ECO:0000256" key="7">
    <source>
        <dbReference type="SAM" id="Phobius"/>
    </source>
</evidence>
<keyword evidence="11" id="KW-1185">Reference proteome</keyword>
<dbReference type="EMBL" id="FMYV01000006">
    <property type="protein sequence ID" value="SDC71286.1"/>
    <property type="molecule type" value="Genomic_DNA"/>
</dbReference>
<dbReference type="InterPro" id="IPR017871">
    <property type="entry name" value="ABC_transporter-like_CS"/>
</dbReference>
<dbReference type="SMART" id="SM00382">
    <property type="entry name" value="AAA"/>
    <property type="match status" value="1"/>
</dbReference>
<dbReference type="InterPro" id="IPR003439">
    <property type="entry name" value="ABC_transporter-like_ATP-bd"/>
</dbReference>
<dbReference type="GO" id="GO:0005524">
    <property type="term" value="F:ATP binding"/>
    <property type="evidence" value="ECO:0007669"/>
    <property type="project" value="UniProtKB-KW"/>
</dbReference>
<evidence type="ECO:0000256" key="6">
    <source>
        <dbReference type="ARBA" id="ARBA00023136"/>
    </source>
</evidence>
<evidence type="ECO:0000256" key="1">
    <source>
        <dbReference type="ARBA" id="ARBA00004651"/>
    </source>
</evidence>
<dbReference type="Gene3D" id="3.40.50.300">
    <property type="entry name" value="P-loop containing nucleotide triphosphate hydrolases"/>
    <property type="match status" value="1"/>
</dbReference>
<organism evidence="10 11">
    <name type="scientific">Geotoga petraea</name>
    <dbReference type="NCBI Taxonomy" id="28234"/>
    <lineage>
        <taxon>Bacteria</taxon>
        <taxon>Thermotogati</taxon>
        <taxon>Thermotogota</taxon>
        <taxon>Thermotogae</taxon>
        <taxon>Petrotogales</taxon>
        <taxon>Petrotogaceae</taxon>
        <taxon>Geotoga</taxon>
    </lineage>
</organism>
<keyword evidence="6 7" id="KW-0472">Membrane</keyword>
<evidence type="ECO:0000256" key="5">
    <source>
        <dbReference type="ARBA" id="ARBA00022989"/>
    </source>
</evidence>
<dbReference type="STRING" id="28234.SAMN04488588_1660"/>
<evidence type="ECO:0000313" key="11">
    <source>
        <dbReference type="Proteomes" id="UP000199322"/>
    </source>
</evidence>
<dbReference type="InterPro" id="IPR039421">
    <property type="entry name" value="Type_1_exporter"/>
</dbReference>
<evidence type="ECO:0000259" key="9">
    <source>
        <dbReference type="PROSITE" id="PS50929"/>
    </source>
</evidence>
<reference evidence="10 11" key="1">
    <citation type="submission" date="2016-10" db="EMBL/GenBank/DDBJ databases">
        <authorList>
            <person name="de Groot N.N."/>
        </authorList>
    </citation>
    <scope>NUCLEOTIDE SEQUENCE [LARGE SCALE GENOMIC DNA]</scope>
    <source>
        <strain evidence="10 11">WG14</strain>
    </source>
</reference>
<dbReference type="Proteomes" id="UP000199322">
    <property type="component" value="Unassembled WGS sequence"/>
</dbReference>
<feature type="transmembrane region" description="Helical" evidence="7">
    <location>
        <begin position="170"/>
        <end position="189"/>
    </location>
</feature>
<dbReference type="PROSITE" id="PS50929">
    <property type="entry name" value="ABC_TM1F"/>
    <property type="match status" value="1"/>
</dbReference>
<feature type="domain" description="ABC transmembrane type-1" evidence="9">
    <location>
        <begin position="166"/>
        <end position="316"/>
    </location>
</feature>
<dbReference type="GO" id="GO:0016887">
    <property type="term" value="F:ATP hydrolysis activity"/>
    <property type="evidence" value="ECO:0007669"/>
    <property type="project" value="InterPro"/>
</dbReference>
<gene>
    <name evidence="10" type="ORF">SAMN04488588_1660</name>
</gene>
<proteinExistence type="predicted"/>
<dbReference type="RefSeq" id="WP_091404693.1">
    <property type="nucleotide sequence ID" value="NZ_FMYV01000006.1"/>
</dbReference>
<keyword evidence="4 10" id="KW-0067">ATP-binding</keyword>
<keyword evidence="5 7" id="KW-1133">Transmembrane helix</keyword>
<dbReference type="InterPro" id="IPR027417">
    <property type="entry name" value="P-loop_NTPase"/>
</dbReference>
<comment type="subcellular location">
    <subcellularLocation>
        <location evidence="1">Cell membrane</location>
        <topology evidence="1">Multi-pass membrane protein</topology>
    </subcellularLocation>
</comment>
<dbReference type="Gene3D" id="1.20.1560.10">
    <property type="entry name" value="ABC transporter type 1, transmembrane domain"/>
    <property type="match status" value="1"/>
</dbReference>
<evidence type="ECO:0000256" key="3">
    <source>
        <dbReference type="ARBA" id="ARBA00022741"/>
    </source>
</evidence>
<name>A0A1G6NVK4_9BACT</name>
<keyword evidence="2 7" id="KW-0812">Transmembrane</keyword>
<feature type="transmembrane region" description="Helical" evidence="7">
    <location>
        <begin position="255"/>
        <end position="281"/>
    </location>
</feature>
<sequence length="591" mass="69441">MKKEYNFYNTIFESLKFGFPLLKKQFIIMQVVSLLFYSFPVVGIILNKNIFDSVNILPDNTNKLLPLIFLITMYFLYLLINRFHLIYYTRYLLQYGNMLKFEKLSKIKLHEKCDEINGEKYEDSSLYREILKARNASQNVYRIIEIFIYIIGLSFGSVFIFLNIKSFNPYLLIFVLLNSFAIFFENYITGKKISQFKIKNAQKNREFEGINDLFIKYNSNRELKVFNIMTFVKNKWNEKINYLIEEEKLLNRSQIFLVIFSEIIKFISQFGAYFLSGYLFINQKISLGEFTASLVAFSSLVNFTNEFFELTSFLNRFVFLVKPFFNFMNIRHNKRNEIKDKKFKNIKLNNVSFIYPNTTKKAVNNINIEINKGDKIALVGENGSGKSTLIKLILGLYTPTEGNVLYNGEKSKGIDKKDLYSDKSVVFQDFNRYFMSVYENVLMGNYCEKNKQEIVQSLIKSGFPLNKFSLEDNLGRDFGGIELSGGEWQKLSIARGFFKRSEMIVFDEPTSAIDPFQESKLYEKFFELFSKKTMLLVTHRLGAIKLVDKIIVLNDGKIIETGTHEELINRNGYYNKLWSSQTKWYDLNYDS</sequence>
<dbReference type="InterPro" id="IPR003593">
    <property type="entry name" value="AAA+_ATPase"/>
</dbReference>
<feature type="transmembrane region" description="Helical" evidence="7">
    <location>
        <begin position="66"/>
        <end position="88"/>
    </location>
</feature>
<feature type="transmembrane region" description="Helical" evidence="7">
    <location>
        <begin position="140"/>
        <end position="164"/>
    </location>
</feature>
<dbReference type="PROSITE" id="PS00211">
    <property type="entry name" value="ABC_TRANSPORTER_1"/>
    <property type="match status" value="1"/>
</dbReference>
<dbReference type="InterPro" id="IPR036640">
    <property type="entry name" value="ABC1_TM_sf"/>
</dbReference>
<dbReference type="SUPFAM" id="SSF90123">
    <property type="entry name" value="ABC transporter transmembrane region"/>
    <property type="match status" value="1"/>
</dbReference>
<evidence type="ECO:0000259" key="8">
    <source>
        <dbReference type="PROSITE" id="PS50893"/>
    </source>
</evidence>
<dbReference type="GO" id="GO:0015421">
    <property type="term" value="F:ABC-type oligopeptide transporter activity"/>
    <property type="evidence" value="ECO:0007669"/>
    <property type="project" value="TreeGrafter"/>
</dbReference>
<dbReference type="GO" id="GO:0005886">
    <property type="term" value="C:plasma membrane"/>
    <property type="evidence" value="ECO:0007669"/>
    <property type="project" value="UniProtKB-SubCell"/>
</dbReference>
<dbReference type="AlphaFoldDB" id="A0A1G6NVK4"/>
<feature type="domain" description="ABC transporter" evidence="8">
    <location>
        <begin position="346"/>
        <end position="580"/>
    </location>
</feature>
<protein>
    <submittedName>
        <fullName evidence="10">ATP-binding cassette, subfamily B</fullName>
    </submittedName>
</protein>
<dbReference type="PANTHER" id="PTHR43394:SF1">
    <property type="entry name" value="ATP-BINDING CASSETTE SUB-FAMILY B MEMBER 10, MITOCHONDRIAL"/>
    <property type="match status" value="1"/>
</dbReference>
<evidence type="ECO:0000313" key="10">
    <source>
        <dbReference type="EMBL" id="SDC71286.1"/>
    </source>
</evidence>
<dbReference type="Pfam" id="PF00005">
    <property type="entry name" value="ABC_tran"/>
    <property type="match status" value="1"/>
</dbReference>
<dbReference type="SUPFAM" id="SSF52540">
    <property type="entry name" value="P-loop containing nucleoside triphosphate hydrolases"/>
    <property type="match status" value="1"/>
</dbReference>
<evidence type="ECO:0000256" key="2">
    <source>
        <dbReference type="ARBA" id="ARBA00022692"/>
    </source>
</evidence>
<dbReference type="CDD" id="cd03228">
    <property type="entry name" value="ABCC_MRP_Like"/>
    <property type="match status" value="1"/>
</dbReference>